<dbReference type="SUPFAM" id="SSF51658">
    <property type="entry name" value="Xylose isomerase-like"/>
    <property type="match status" value="1"/>
</dbReference>
<evidence type="ECO:0000313" key="3">
    <source>
        <dbReference type="Proteomes" id="UP001202281"/>
    </source>
</evidence>
<keyword evidence="3" id="KW-1185">Reference proteome</keyword>
<gene>
    <name evidence="2" type="ORF">MTR66_08740</name>
</gene>
<dbReference type="Pfam" id="PF01261">
    <property type="entry name" value="AP_endonuc_2"/>
    <property type="match status" value="1"/>
</dbReference>
<evidence type="ECO:0000259" key="1">
    <source>
        <dbReference type="Pfam" id="PF01261"/>
    </source>
</evidence>
<name>A0ABT0BPM3_9SPHN</name>
<dbReference type="InterPro" id="IPR050312">
    <property type="entry name" value="IolE/XylAMocC-like"/>
</dbReference>
<proteinExistence type="predicted"/>
<dbReference type="InterPro" id="IPR036237">
    <property type="entry name" value="Xyl_isomerase-like_sf"/>
</dbReference>
<protein>
    <submittedName>
        <fullName evidence="2">Sugar phosphate isomerase/epimerase</fullName>
    </submittedName>
</protein>
<dbReference type="EMBL" id="JALHLG010000009">
    <property type="protein sequence ID" value="MCJ2186900.1"/>
    <property type="molecule type" value="Genomic_DNA"/>
</dbReference>
<feature type="domain" description="Xylose isomerase-like TIM barrel" evidence="1">
    <location>
        <begin position="39"/>
        <end position="242"/>
    </location>
</feature>
<dbReference type="GO" id="GO:0016853">
    <property type="term" value="F:isomerase activity"/>
    <property type="evidence" value="ECO:0007669"/>
    <property type="project" value="UniProtKB-KW"/>
</dbReference>
<keyword evidence="2" id="KW-0413">Isomerase</keyword>
<dbReference type="Gene3D" id="3.20.20.150">
    <property type="entry name" value="Divalent-metal-dependent TIM barrel enzymes"/>
    <property type="match status" value="1"/>
</dbReference>
<organism evidence="2 3">
    <name type="scientific">Novosphingobium beihaiensis</name>
    <dbReference type="NCBI Taxonomy" id="2930389"/>
    <lineage>
        <taxon>Bacteria</taxon>
        <taxon>Pseudomonadati</taxon>
        <taxon>Pseudomonadota</taxon>
        <taxon>Alphaproteobacteria</taxon>
        <taxon>Sphingomonadales</taxon>
        <taxon>Sphingomonadaceae</taxon>
        <taxon>Novosphingobium</taxon>
    </lineage>
</organism>
<dbReference type="PANTHER" id="PTHR12110">
    <property type="entry name" value="HYDROXYPYRUVATE ISOMERASE"/>
    <property type="match status" value="1"/>
</dbReference>
<reference evidence="2 3" key="1">
    <citation type="submission" date="2022-04" db="EMBL/GenBank/DDBJ databases">
        <title>Identification of a novel bacterium isolated from mangrove sediments.</title>
        <authorList>
            <person name="Pan X."/>
        </authorList>
    </citation>
    <scope>NUCLEOTIDE SEQUENCE [LARGE SCALE GENOMIC DNA]</scope>
    <source>
        <strain evidence="2 3">B2638</strain>
    </source>
</reference>
<dbReference type="PANTHER" id="PTHR12110:SF52">
    <property type="entry name" value="XYLOSE ISOMERASE"/>
    <property type="match status" value="1"/>
</dbReference>
<evidence type="ECO:0000313" key="2">
    <source>
        <dbReference type="EMBL" id="MCJ2186900.1"/>
    </source>
</evidence>
<dbReference type="Proteomes" id="UP001202281">
    <property type="component" value="Unassembled WGS sequence"/>
</dbReference>
<comment type="caution">
    <text evidence="2">The sequence shown here is derived from an EMBL/GenBank/DDBJ whole genome shotgun (WGS) entry which is preliminary data.</text>
</comment>
<sequence>MHPRVSLHQVAFMAEPTAAFVAYCCSIGVQHCTLVTPKLEQPDALSALLAESGVKAGCINHPFALHPDLERDSGGAAAGLMRAIDSAAELGAPSIYLITGGRGSLSWEQAAERFAELLAPCRDAAQQKGVALLVENASALNVDIHIAHTLPDATRLARIAGTGLCIDIHACWMEGALKEHLAAALPLAGLVQVSDYVLADRTAPCRAVPGDGAIPLERIVGDILELGYNGLFDLELVGPRIASEGPASACARAADGLSNLLVKLGA</sequence>
<dbReference type="InterPro" id="IPR013022">
    <property type="entry name" value="Xyl_isomerase-like_TIM-brl"/>
</dbReference>
<accession>A0ABT0BPM3</accession>
<dbReference type="RefSeq" id="WP_243919849.1">
    <property type="nucleotide sequence ID" value="NZ_JALHLG010000009.1"/>
</dbReference>